<reference evidence="1 2" key="1">
    <citation type="submission" date="2023-05" db="EMBL/GenBank/DDBJ databases">
        <title>A 100% complete, gapless, phased diploid assembly of the Scenedesmus obliquus UTEX 3031 genome.</title>
        <authorList>
            <person name="Biondi T.C."/>
            <person name="Hanschen E.R."/>
            <person name="Kwon T."/>
            <person name="Eng W."/>
            <person name="Kruse C.P.S."/>
            <person name="Koehler S.I."/>
            <person name="Kunde Y."/>
            <person name="Gleasner C.D."/>
            <person name="You Mak K.T."/>
            <person name="Polle J."/>
            <person name="Hovde B.T."/>
            <person name="Starkenburg S.R."/>
        </authorList>
    </citation>
    <scope>NUCLEOTIDE SEQUENCE [LARGE SCALE GENOMIC DNA]</scope>
    <source>
        <strain evidence="1 2">DOE0152z</strain>
    </source>
</reference>
<name>A0ABY8TQB3_TETOB</name>
<organism evidence="1 2">
    <name type="scientific">Tetradesmus obliquus</name>
    <name type="common">Green alga</name>
    <name type="synonym">Acutodesmus obliquus</name>
    <dbReference type="NCBI Taxonomy" id="3088"/>
    <lineage>
        <taxon>Eukaryota</taxon>
        <taxon>Viridiplantae</taxon>
        <taxon>Chlorophyta</taxon>
        <taxon>core chlorophytes</taxon>
        <taxon>Chlorophyceae</taxon>
        <taxon>CS clade</taxon>
        <taxon>Sphaeropleales</taxon>
        <taxon>Scenedesmaceae</taxon>
        <taxon>Tetradesmus</taxon>
    </lineage>
</organism>
<dbReference type="Proteomes" id="UP001244341">
    <property type="component" value="Chromosome 2b"/>
</dbReference>
<gene>
    <name evidence="1" type="ORF">OEZ85_010749</name>
</gene>
<proteinExistence type="predicted"/>
<keyword evidence="2" id="KW-1185">Reference proteome</keyword>
<sequence>MAPSVGQLAAGQGVAWDDLGTLSTVFPFKHLKASEDQESPTWLLNKLQQFVAALKDQAHVAALWPGLTPSQLAHLTATLQLLHEPAPELHVKWQQEFGCALLPLKPASAAAALQPDHVALYLMLPDSWTFKTHSYPSVTQFASHSSSTSRLYVGTVAAAQYSSLIDTMDTIIKQQENLKAEDKKTGQKKSHFQRTPDFIESVIKAALLHLPAESDASANAGDEGSSSLFDTEIISINPPRGGCTDVGKHTGACPKGTSWPVLRSVFEVRDP</sequence>
<evidence type="ECO:0000313" key="2">
    <source>
        <dbReference type="Proteomes" id="UP001244341"/>
    </source>
</evidence>
<protein>
    <submittedName>
        <fullName evidence="1">Uncharacterized protein</fullName>
    </submittedName>
</protein>
<dbReference type="EMBL" id="CP126209">
    <property type="protein sequence ID" value="WIA10562.1"/>
    <property type="molecule type" value="Genomic_DNA"/>
</dbReference>
<accession>A0ABY8TQB3</accession>
<evidence type="ECO:0000313" key="1">
    <source>
        <dbReference type="EMBL" id="WIA10562.1"/>
    </source>
</evidence>